<dbReference type="Proteomes" id="UP000298438">
    <property type="component" value="Unassembled WGS sequence"/>
</dbReference>
<dbReference type="EMBL" id="SPVF01000126">
    <property type="protein sequence ID" value="TFW20990.1"/>
    <property type="molecule type" value="Genomic_DNA"/>
</dbReference>
<dbReference type="RefSeq" id="WP_135207007.1">
    <property type="nucleotide sequence ID" value="NZ_SPVF01000126.1"/>
</dbReference>
<reference evidence="3 4" key="1">
    <citation type="submission" date="2019-03" db="EMBL/GenBank/DDBJ databases">
        <title>Draft Genome Sequence of Massilia arenosa sp. nov., a Novel Massilia Species Isolated from a Sandy-loam Maize Soil.</title>
        <authorList>
            <person name="Raths R."/>
            <person name="Peta V."/>
            <person name="Bucking H."/>
        </authorList>
    </citation>
    <scope>NUCLEOTIDE SEQUENCE [LARGE SCALE GENOMIC DNA]</scope>
    <source>
        <strain evidence="3 4">MC02</strain>
    </source>
</reference>
<protein>
    <submittedName>
        <fullName evidence="3">Peptidase</fullName>
    </submittedName>
</protein>
<evidence type="ECO:0000259" key="2">
    <source>
        <dbReference type="Pfam" id="PF02861"/>
    </source>
</evidence>
<dbReference type="AlphaFoldDB" id="A0A4Y9SDX2"/>
<dbReference type="Gene3D" id="1.10.1780.10">
    <property type="entry name" value="Clp, N-terminal domain"/>
    <property type="match status" value="1"/>
</dbReference>
<dbReference type="Pfam" id="PF02861">
    <property type="entry name" value="Clp_N"/>
    <property type="match status" value="1"/>
</dbReference>
<feature type="domain" description="Clp R" evidence="2">
    <location>
        <begin position="20"/>
        <end position="75"/>
    </location>
</feature>
<comment type="caution">
    <text evidence="3">The sequence shown here is derived from an EMBL/GenBank/DDBJ whole genome shotgun (WGS) entry which is preliminary data.</text>
</comment>
<sequence length="169" mass="17852">MFKAIRRRLADMRTLRLLCERAEAHARERGAALPGAEHFLLAALDLPDGAAARVFARLQVDPRRVPGAIEEQYRNALASVGLDGAHEAPEPLAAPVAGVYRAQASAQALMQVLAKDAEMRAGRGLSGAHVLAALAKAEQGVAARTLRVLGVGTEQLSRAAHEEISALPA</sequence>
<keyword evidence="4" id="KW-1185">Reference proteome</keyword>
<dbReference type="InterPro" id="IPR004176">
    <property type="entry name" value="Clp_R_N"/>
</dbReference>
<gene>
    <name evidence="3" type="ORF">E4L96_09655</name>
</gene>
<evidence type="ECO:0000313" key="3">
    <source>
        <dbReference type="EMBL" id="TFW20990.1"/>
    </source>
</evidence>
<organism evidence="3 4">
    <name type="scientific">Zemynaea arenosa</name>
    <dbReference type="NCBI Taxonomy" id="2561931"/>
    <lineage>
        <taxon>Bacteria</taxon>
        <taxon>Pseudomonadati</taxon>
        <taxon>Pseudomonadota</taxon>
        <taxon>Betaproteobacteria</taxon>
        <taxon>Burkholderiales</taxon>
        <taxon>Oxalobacteraceae</taxon>
        <taxon>Telluria group</taxon>
        <taxon>Zemynaea</taxon>
    </lineage>
</organism>
<dbReference type="SUPFAM" id="SSF81923">
    <property type="entry name" value="Double Clp-N motif"/>
    <property type="match status" value="1"/>
</dbReference>
<comment type="similarity">
    <text evidence="1">Belongs to the ClpA/ClpB family.</text>
</comment>
<evidence type="ECO:0000313" key="4">
    <source>
        <dbReference type="Proteomes" id="UP000298438"/>
    </source>
</evidence>
<dbReference type="InterPro" id="IPR036628">
    <property type="entry name" value="Clp_N_dom_sf"/>
</dbReference>
<proteinExistence type="inferred from homology"/>
<dbReference type="OrthoDB" id="7059167at2"/>
<name>A0A4Y9SDX2_9BURK</name>
<accession>A0A4Y9SDX2</accession>
<evidence type="ECO:0000256" key="1">
    <source>
        <dbReference type="ARBA" id="ARBA00008675"/>
    </source>
</evidence>